<dbReference type="PRINTS" id="PR00176">
    <property type="entry name" value="NANEUSMPORT"/>
</dbReference>
<feature type="transmembrane region" description="Helical" evidence="7">
    <location>
        <begin position="288"/>
        <end position="308"/>
    </location>
</feature>
<organism evidence="8 10">
    <name type="scientific">Biomphalaria glabrata</name>
    <name type="common">Bloodfluke planorb</name>
    <name type="synonym">Freshwater snail</name>
    <dbReference type="NCBI Taxonomy" id="6526"/>
    <lineage>
        <taxon>Eukaryota</taxon>
        <taxon>Metazoa</taxon>
        <taxon>Spiralia</taxon>
        <taxon>Lophotrochozoa</taxon>
        <taxon>Mollusca</taxon>
        <taxon>Gastropoda</taxon>
        <taxon>Heterobranchia</taxon>
        <taxon>Euthyneura</taxon>
        <taxon>Panpulmonata</taxon>
        <taxon>Hygrophila</taxon>
        <taxon>Lymnaeoidea</taxon>
        <taxon>Planorbidae</taxon>
        <taxon>Biomphalaria</taxon>
    </lineage>
</organism>
<sequence>MSDEKIFSDDKEESVSISSSVAGSGKYTVKKQTRFSTPLALFLSCLGCVVGTGNIWRFPRILANNSQDEGCLVFIIVWVIFLLLWSIPILIVEYGTGRFTQKAVIGSFQELGGAKVTWCGAWICLVSFCISCYYVVILGWCFYYIIYFIANELPQDATESRKIFKDFAEDSYWPILTTGIAVLLAALSVSKGVKTIEKVCTYLVPVLLLILLFTFVWSLTREYADVGIKYMFTPHWDSFSNPRVWVDAVTQNAFDTGAGAGLLIPYAAYMSKHHGIVRYATVVPTVNNLVSLISGITIFSTVFSSLIASTPYVTNSDIVGIIKDSGPGSTGLTFIWIPVLFESVGVFGRVLACLFFLCLSLAGLTSIIASFELFTHTLVDFNLRRPFAILINTCLIFGFGMLSATNINILTNQDFVWSFALIINGFMLIILVFKVGVRNFRERVINSFGSDDWRLNIAWEWIIAVIVPLEGLAVIVWWSVDLIESPPGDEWYEFGRETFLTTIVQWLGLLILIILTNILVSCVCHWRRKKRDQEGAPVLTRYSPNYSATRENPFRQQDQANL</sequence>
<dbReference type="Proteomes" id="UP001165740">
    <property type="component" value="Chromosome 17"/>
</dbReference>
<evidence type="ECO:0000256" key="3">
    <source>
        <dbReference type="ARBA" id="ARBA00022692"/>
    </source>
</evidence>
<feature type="transmembrane region" description="Helical" evidence="7">
    <location>
        <begin position="39"/>
        <end position="58"/>
    </location>
</feature>
<keyword evidence="6" id="KW-0915">Sodium</keyword>
<name>A0A9W2Z8I2_BIOGL</name>
<dbReference type="AlphaFoldDB" id="A0A9W2Z8I2"/>
<feature type="transmembrane region" description="Helical" evidence="7">
    <location>
        <begin position="415"/>
        <end position="437"/>
    </location>
</feature>
<feature type="transmembrane region" description="Helical" evidence="7">
    <location>
        <begin position="70"/>
        <end position="91"/>
    </location>
</feature>
<dbReference type="GeneID" id="106055575"/>
<evidence type="ECO:0000256" key="1">
    <source>
        <dbReference type="ARBA" id="ARBA00004141"/>
    </source>
</evidence>
<keyword evidence="6" id="KW-0479">Metal-binding</keyword>
<keyword evidence="8" id="KW-1185">Reference proteome</keyword>
<comment type="subcellular location">
    <subcellularLocation>
        <location evidence="1">Membrane</location>
        <topology evidence="1">Multi-pass membrane protein</topology>
    </subcellularLocation>
</comment>
<feature type="transmembrane region" description="Helical" evidence="7">
    <location>
        <begin position="499"/>
        <end position="524"/>
    </location>
</feature>
<evidence type="ECO:0000313" key="8">
    <source>
        <dbReference type="Proteomes" id="UP001165740"/>
    </source>
</evidence>
<dbReference type="RefSeq" id="XP_055871234.1">
    <property type="nucleotide sequence ID" value="XM_056015259.1"/>
</dbReference>
<evidence type="ECO:0000256" key="6">
    <source>
        <dbReference type="PIRSR" id="PIRSR600175-1"/>
    </source>
</evidence>
<feature type="transmembrane region" description="Helical" evidence="7">
    <location>
        <begin position="120"/>
        <end position="150"/>
    </location>
</feature>
<dbReference type="SUPFAM" id="SSF161070">
    <property type="entry name" value="SNF-like"/>
    <property type="match status" value="1"/>
</dbReference>
<gene>
    <name evidence="9 10 11 12" type="primary">LOC106055575</name>
</gene>
<keyword evidence="3 7" id="KW-0812">Transmembrane</keyword>
<feature type="transmembrane region" description="Helical" evidence="7">
    <location>
        <begin position="202"/>
        <end position="220"/>
    </location>
</feature>
<dbReference type="InterPro" id="IPR000175">
    <property type="entry name" value="Na/ntran_symport"/>
</dbReference>
<feature type="binding site" evidence="6">
    <location>
        <position position="54"/>
    </location>
    <ligand>
        <name>Na(+)</name>
        <dbReference type="ChEBI" id="CHEBI:29101"/>
        <label>1</label>
    </ligand>
</feature>
<keyword evidence="2" id="KW-0813">Transport</keyword>
<evidence type="ECO:0000313" key="9">
    <source>
        <dbReference type="RefSeq" id="XP_055871233.1"/>
    </source>
</evidence>
<evidence type="ECO:0000256" key="7">
    <source>
        <dbReference type="SAM" id="Phobius"/>
    </source>
</evidence>
<evidence type="ECO:0000256" key="4">
    <source>
        <dbReference type="ARBA" id="ARBA00022989"/>
    </source>
</evidence>
<feature type="binding site" evidence="6">
    <location>
        <position position="366"/>
    </location>
    <ligand>
        <name>Na(+)</name>
        <dbReference type="ChEBI" id="CHEBI:29101"/>
        <label>1</label>
    </ligand>
</feature>
<dbReference type="InterPro" id="IPR037272">
    <property type="entry name" value="SNS_sf"/>
</dbReference>
<evidence type="ECO:0000313" key="12">
    <source>
        <dbReference type="RefSeq" id="XP_055871236.1"/>
    </source>
</evidence>
<dbReference type="PANTHER" id="PTHR42948:SF1">
    <property type="entry name" value="TRANSPORTER"/>
    <property type="match status" value="1"/>
</dbReference>
<dbReference type="GO" id="GO:0016020">
    <property type="term" value="C:membrane"/>
    <property type="evidence" value="ECO:0007669"/>
    <property type="project" value="UniProtKB-SubCell"/>
</dbReference>
<dbReference type="PROSITE" id="PS50267">
    <property type="entry name" value="NA_NEUROTRAN_SYMP_3"/>
    <property type="match status" value="1"/>
</dbReference>
<protein>
    <submittedName>
        <fullName evidence="9 10">Sodium- and chloride-dependent glycine transporter 2-like</fullName>
    </submittedName>
</protein>
<evidence type="ECO:0000313" key="10">
    <source>
        <dbReference type="RefSeq" id="XP_055871234.1"/>
    </source>
</evidence>
<dbReference type="NCBIfam" id="NF037979">
    <property type="entry name" value="Na_transp"/>
    <property type="match status" value="1"/>
</dbReference>
<dbReference type="GO" id="GO:0046872">
    <property type="term" value="F:metal ion binding"/>
    <property type="evidence" value="ECO:0007669"/>
    <property type="project" value="UniProtKB-KW"/>
</dbReference>
<evidence type="ECO:0000256" key="5">
    <source>
        <dbReference type="ARBA" id="ARBA00023136"/>
    </source>
</evidence>
<dbReference type="RefSeq" id="XP_055871235.1">
    <property type="nucleotide sequence ID" value="XM_056015260.1"/>
</dbReference>
<feature type="transmembrane region" description="Helical" evidence="7">
    <location>
        <begin position="387"/>
        <end position="409"/>
    </location>
</feature>
<keyword evidence="4 7" id="KW-1133">Transmembrane helix</keyword>
<evidence type="ECO:0000313" key="11">
    <source>
        <dbReference type="RefSeq" id="XP_055871235.1"/>
    </source>
</evidence>
<dbReference type="Pfam" id="PF00209">
    <property type="entry name" value="SNF"/>
    <property type="match status" value="2"/>
</dbReference>
<dbReference type="OrthoDB" id="6581954at2759"/>
<feature type="binding site" evidence="6">
    <location>
        <position position="47"/>
    </location>
    <ligand>
        <name>Na(+)</name>
        <dbReference type="ChEBI" id="CHEBI:29101"/>
        <label>1</label>
    </ligand>
</feature>
<dbReference type="RefSeq" id="XP_055871236.1">
    <property type="nucleotide sequence ID" value="XM_056015261.1"/>
</dbReference>
<dbReference type="OMA" id="LPKMAMN"/>
<feature type="transmembrane region" description="Helical" evidence="7">
    <location>
        <begin position="458"/>
        <end position="479"/>
    </location>
</feature>
<dbReference type="RefSeq" id="XP_055871233.1">
    <property type="nucleotide sequence ID" value="XM_056015258.1"/>
</dbReference>
<feature type="binding site" evidence="6">
    <location>
        <position position="287"/>
    </location>
    <ligand>
        <name>Na(+)</name>
        <dbReference type="ChEBI" id="CHEBI:29101"/>
        <label>1</label>
    </ligand>
</feature>
<keyword evidence="5 7" id="KW-0472">Membrane</keyword>
<accession>A0A9W2Z8I2</accession>
<feature type="binding site" evidence="6">
    <location>
        <position position="50"/>
    </location>
    <ligand>
        <name>Na(+)</name>
        <dbReference type="ChEBI" id="CHEBI:29101"/>
        <label>1</label>
    </ligand>
</feature>
<reference evidence="9 10" key="1">
    <citation type="submission" date="2025-04" db="UniProtKB">
        <authorList>
            <consortium name="RefSeq"/>
        </authorList>
    </citation>
    <scope>IDENTIFICATION</scope>
</reference>
<feature type="transmembrane region" description="Helical" evidence="7">
    <location>
        <begin position="171"/>
        <end position="190"/>
    </location>
</feature>
<evidence type="ECO:0000256" key="2">
    <source>
        <dbReference type="ARBA" id="ARBA00022448"/>
    </source>
</evidence>
<feature type="transmembrane region" description="Helical" evidence="7">
    <location>
        <begin position="346"/>
        <end position="375"/>
    </location>
</feature>
<proteinExistence type="predicted"/>
<dbReference type="PANTHER" id="PTHR42948">
    <property type="entry name" value="TRANSPORTER"/>
    <property type="match status" value="1"/>
</dbReference>